<dbReference type="AlphaFoldDB" id="A0A5B8LEP2"/>
<evidence type="ECO:0000313" key="3">
    <source>
        <dbReference type="Proteomes" id="UP000315673"/>
    </source>
</evidence>
<organism evidence="2 3">
    <name type="scientific">Sphingomonas panacisoli</name>
    <dbReference type="NCBI Taxonomy" id="1813879"/>
    <lineage>
        <taxon>Bacteria</taxon>
        <taxon>Pseudomonadati</taxon>
        <taxon>Pseudomonadota</taxon>
        <taxon>Alphaproteobacteria</taxon>
        <taxon>Sphingomonadales</taxon>
        <taxon>Sphingomonadaceae</taxon>
        <taxon>Sphingomonas</taxon>
    </lineage>
</organism>
<evidence type="ECO:0000259" key="1">
    <source>
        <dbReference type="PROSITE" id="PS50043"/>
    </source>
</evidence>
<dbReference type="EMBL" id="CP042306">
    <property type="protein sequence ID" value="QDZ06369.1"/>
    <property type="molecule type" value="Genomic_DNA"/>
</dbReference>
<dbReference type="Gene3D" id="1.10.10.10">
    <property type="entry name" value="Winged helix-like DNA-binding domain superfamily/Winged helix DNA-binding domain"/>
    <property type="match status" value="1"/>
</dbReference>
<reference evidence="2 3" key="1">
    <citation type="submission" date="2019-07" db="EMBL/GenBank/DDBJ databases">
        <title>Full genome sequence of Sphingomonas sp. 4R-6-7(HKS19).</title>
        <authorList>
            <person name="Im W.-T."/>
        </authorList>
    </citation>
    <scope>NUCLEOTIDE SEQUENCE [LARGE SCALE GENOMIC DNA]</scope>
    <source>
        <strain evidence="2 3">HKS19</strain>
    </source>
</reference>
<evidence type="ECO:0000313" key="2">
    <source>
        <dbReference type="EMBL" id="QDZ06369.1"/>
    </source>
</evidence>
<dbReference type="SMART" id="SM00421">
    <property type="entry name" value="HTH_LUXR"/>
    <property type="match status" value="1"/>
</dbReference>
<dbReference type="GO" id="GO:0006355">
    <property type="term" value="P:regulation of DNA-templated transcription"/>
    <property type="evidence" value="ECO:0007669"/>
    <property type="project" value="InterPro"/>
</dbReference>
<sequence>MNDSAFASLSPRERDCLRGVRALQGSGEIARDLGIAPGTVDAYLGTARVKLGARDRKHAALLFAEYETGLSPEKTDPQNLPYENLGLAAASRHPAWTSAIEGGRLSPSLQDAVLDQRRFGGVTGRTGWSGMLRDVIEGARPSDLSTASRGGFDPGRHRDHRLCLFRGQRRGRCSLRSGNVPPIAFSLTPHHP</sequence>
<keyword evidence="3" id="KW-1185">Reference proteome</keyword>
<gene>
    <name evidence="2" type="ORF">FPZ24_01860</name>
</gene>
<dbReference type="InterPro" id="IPR036388">
    <property type="entry name" value="WH-like_DNA-bd_sf"/>
</dbReference>
<dbReference type="InterPro" id="IPR000792">
    <property type="entry name" value="Tscrpt_reg_LuxR_C"/>
</dbReference>
<dbReference type="SUPFAM" id="SSF46894">
    <property type="entry name" value="C-terminal effector domain of the bipartite response regulators"/>
    <property type="match status" value="1"/>
</dbReference>
<dbReference type="InterPro" id="IPR016032">
    <property type="entry name" value="Sig_transdc_resp-reg_C-effctor"/>
</dbReference>
<dbReference type="RefSeq" id="WP_146569453.1">
    <property type="nucleotide sequence ID" value="NZ_CP042306.1"/>
</dbReference>
<feature type="domain" description="HTH luxR-type" evidence="1">
    <location>
        <begin position="2"/>
        <end position="67"/>
    </location>
</feature>
<dbReference type="Proteomes" id="UP000315673">
    <property type="component" value="Chromosome"/>
</dbReference>
<name>A0A5B8LEP2_9SPHN</name>
<dbReference type="CDD" id="cd06170">
    <property type="entry name" value="LuxR_C_like"/>
    <property type="match status" value="1"/>
</dbReference>
<dbReference type="OrthoDB" id="7466685at2"/>
<dbReference type="GO" id="GO:0003677">
    <property type="term" value="F:DNA binding"/>
    <property type="evidence" value="ECO:0007669"/>
    <property type="project" value="InterPro"/>
</dbReference>
<dbReference type="KEGG" id="spai:FPZ24_01860"/>
<dbReference type="Pfam" id="PF00196">
    <property type="entry name" value="GerE"/>
    <property type="match status" value="1"/>
</dbReference>
<protein>
    <submittedName>
        <fullName evidence="2">Helix-turn-helix transcriptional regulator</fullName>
    </submittedName>
</protein>
<proteinExistence type="predicted"/>
<accession>A0A5B8LEP2</accession>
<dbReference type="PROSITE" id="PS50043">
    <property type="entry name" value="HTH_LUXR_2"/>
    <property type="match status" value="1"/>
</dbReference>